<evidence type="ECO:0000313" key="2">
    <source>
        <dbReference type="EMBL" id="RLQ22666.1"/>
    </source>
</evidence>
<accession>A0A3L7DZJ9</accession>
<dbReference type="InterPro" id="IPR037171">
    <property type="entry name" value="NagB/RpiA_transferase-like"/>
</dbReference>
<dbReference type="Gene3D" id="3.40.50.10420">
    <property type="entry name" value="NagB/RpiA/CoA transferase-like"/>
    <property type="match status" value="1"/>
</dbReference>
<dbReference type="PANTHER" id="PTHR43682">
    <property type="entry name" value="LACTATE UTILIZATION PROTEIN C"/>
    <property type="match status" value="1"/>
</dbReference>
<keyword evidence="3" id="KW-1185">Reference proteome</keyword>
<dbReference type="InterPro" id="IPR024185">
    <property type="entry name" value="FTHF_cligase-like_sf"/>
</dbReference>
<dbReference type="AlphaFoldDB" id="A0A3L7DZJ9"/>
<evidence type="ECO:0000313" key="3">
    <source>
        <dbReference type="Proteomes" id="UP000265509"/>
    </source>
</evidence>
<dbReference type="InterPro" id="IPR003741">
    <property type="entry name" value="LUD_dom"/>
</dbReference>
<feature type="domain" description="LUD" evidence="1">
    <location>
        <begin position="117"/>
        <end position="214"/>
    </location>
</feature>
<sequence length="239" mass="25499">MSSDSRSRIMARIRHASRGQDAAAIAAELQGFGVAPAAALPHDDTCIAFMTNVLRNQGSIEVAPGRVDVVKAVGQYLYRHYRSHRLVAGNDPHLAAMPWRDGGVLPRFGEIEPGEPVALSYAQWGVAETGATIFLTGRNNPARNNLLPEHHLVVLDVDRLLPDLESLWQQLEPAFAGADRPRGLFCIAGPSSTADIEAQLVCGAHGPRAWHVIVTGEVRQEQLDVASAIHAAAGSTGAG</sequence>
<dbReference type="RefSeq" id="WP_117953437.1">
    <property type="nucleotide sequence ID" value="NZ_QRAN01000005.1"/>
</dbReference>
<dbReference type="SUPFAM" id="SSF100950">
    <property type="entry name" value="NagB/RpiA/CoA transferase-like"/>
    <property type="match status" value="1"/>
</dbReference>
<name>A0A3L7DZJ9_9GAMM</name>
<dbReference type="PANTHER" id="PTHR43682:SF1">
    <property type="entry name" value="LACTATE UTILIZATION PROTEIN C"/>
    <property type="match status" value="1"/>
</dbReference>
<dbReference type="Proteomes" id="UP000265509">
    <property type="component" value="Unassembled WGS sequence"/>
</dbReference>
<gene>
    <name evidence="2" type="ORF">DWB85_06700</name>
</gene>
<dbReference type="EMBL" id="QRAN01000005">
    <property type="protein sequence ID" value="RLQ22666.1"/>
    <property type="molecule type" value="Genomic_DNA"/>
</dbReference>
<dbReference type="Pfam" id="PF02589">
    <property type="entry name" value="LUD_dom"/>
    <property type="match status" value="1"/>
</dbReference>
<comment type="caution">
    <text evidence="2">The sequence shown here is derived from an EMBL/GenBank/DDBJ whole genome shotgun (WGS) entry which is preliminary data.</text>
</comment>
<reference evidence="2 3" key="1">
    <citation type="submission" date="2018-07" db="EMBL/GenBank/DDBJ databases">
        <title>Halioglobus sp. genome submission.</title>
        <authorList>
            <person name="Ye M.-Q."/>
            <person name="Du Z.-J."/>
        </authorList>
    </citation>
    <scope>NUCLEOTIDE SEQUENCE [LARGE SCALE GENOMIC DNA]</scope>
    <source>
        <strain evidence="2 3">U0301</strain>
    </source>
</reference>
<dbReference type="OrthoDB" id="9794157at2"/>
<proteinExistence type="predicted"/>
<evidence type="ECO:0000259" key="1">
    <source>
        <dbReference type="Pfam" id="PF02589"/>
    </source>
</evidence>
<organism evidence="2 3">
    <name type="scientific">Seongchinamella sediminis</name>
    <dbReference type="NCBI Taxonomy" id="2283635"/>
    <lineage>
        <taxon>Bacteria</taxon>
        <taxon>Pseudomonadati</taxon>
        <taxon>Pseudomonadota</taxon>
        <taxon>Gammaproteobacteria</taxon>
        <taxon>Cellvibrionales</taxon>
        <taxon>Halieaceae</taxon>
        <taxon>Seongchinamella</taxon>
    </lineage>
</organism>
<protein>
    <recommendedName>
        <fullName evidence="1">LUD domain-containing protein</fullName>
    </recommendedName>
</protein>